<gene>
    <name evidence="2" type="ORF">CH338_22660</name>
</gene>
<feature type="compositionally biased region" description="Polar residues" evidence="1">
    <location>
        <begin position="43"/>
        <end position="64"/>
    </location>
</feature>
<reference evidence="2 3" key="1">
    <citation type="submission" date="2017-07" db="EMBL/GenBank/DDBJ databases">
        <title>Draft Genome Sequences of Select Purple Nonsulfur Bacteria.</title>
        <authorList>
            <person name="Lasarre B."/>
            <person name="Mckinlay J.B."/>
        </authorList>
    </citation>
    <scope>NUCLEOTIDE SEQUENCE [LARGE SCALE GENOMIC DNA]</scope>
    <source>
        <strain evidence="2 3">DSM 11907</strain>
    </source>
</reference>
<sequence length="64" mass="6795">MTAKPPPVPAENQSPHGTGDANAPDVSAGTPSKTRQLADKNVDQQGRQGNSKINTTHQGYQQDR</sequence>
<evidence type="ECO:0000313" key="2">
    <source>
        <dbReference type="EMBL" id="RAI33375.1"/>
    </source>
</evidence>
<protein>
    <submittedName>
        <fullName evidence="2">Uncharacterized protein</fullName>
    </submittedName>
</protein>
<feature type="region of interest" description="Disordered" evidence="1">
    <location>
        <begin position="1"/>
        <end position="64"/>
    </location>
</feature>
<proteinExistence type="predicted"/>
<name>A0A327K6R9_9BRAD</name>
<accession>A0A327K6R9</accession>
<dbReference type="Proteomes" id="UP000248863">
    <property type="component" value="Unassembled WGS sequence"/>
</dbReference>
<dbReference type="OrthoDB" id="7190664at2"/>
<organism evidence="2 3">
    <name type="scientific">Rhodoplanes elegans</name>
    <dbReference type="NCBI Taxonomy" id="29408"/>
    <lineage>
        <taxon>Bacteria</taxon>
        <taxon>Pseudomonadati</taxon>
        <taxon>Pseudomonadota</taxon>
        <taxon>Alphaproteobacteria</taxon>
        <taxon>Hyphomicrobiales</taxon>
        <taxon>Nitrobacteraceae</taxon>
        <taxon>Rhodoplanes</taxon>
    </lineage>
</organism>
<keyword evidence="3" id="KW-1185">Reference proteome</keyword>
<dbReference type="RefSeq" id="WP_111359354.1">
    <property type="nucleotide sequence ID" value="NZ_NHSK01000316.1"/>
</dbReference>
<evidence type="ECO:0000256" key="1">
    <source>
        <dbReference type="SAM" id="MobiDB-lite"/>
    </source>
</evidence>
<dbReference type="EMBL" id="NPEU01000364">
    <property type="protein sequence ID" value="RAI33375.1"/>
    <property type="molecule type" value="Genomic_DNA"/>
</dbReference>
<evidence type="ECO:0000313" key="3">
    <source>
        <dbReference type="Proteomes" id="UP000248863"/>
    </source>
</evidence>
<comment type="caution">
    <text evidence="2">The sequence shown here is derived from an EMBL/GenBank/DDBJ whole genome shotgun (WGS) entry which is preliminary data.</text>
</comment>
<dbReference type="AlphaFoldDB" id="A0A327K6R9"/>